<evidence type="ECO:0000313" key="1">
    <source>
        <dbReference type="EnsemblPlants" id="MELO3C019017.2.1"/>
    </source>
</evidence>
<accession>A0A9I9DI77</accession>
<protein>
    <submittedName>
        <fullName evidence="1">Uncharacterized protein</fullName>
    </submittedName>
</protein>
<proteinExistence type="predicted"/>
<dbReference type="Gramene" id="MELO3C019017.2.1">
    <property type="protein sequence ID" value="MELO3C019017.2.1"/>
    <property type="gene ID" value="MELO3C019017.2"/>
</dbReference>
<sequence>MIAVGGNDNFSARFILRSSAIAASTSLPASSTGE</sequence>
<organism evidence="1">
    <name type="scientific">Cucumis melo</name>
    <name type="common">Muskmelon</name>
    <dbReference type="NCBI Taxonomy" id="3656"/>
    <lineage>
        <taxon>Eukaryota</taxon>
        <taxon>Viridiplantae</taxon>
        <taxon>Streptophyta</taxon>
        <taxon>Embryophyta</taxon>
        <taxon>Tracheophyta</taxon>
        <taxon>Spermatophyta</taxon>
        <taxon>Magnoliopsida</taxon>
        <taxon>eudicotyledons</taxon>
        <taxon>Gunneridae</taxon>
        <taxon>Pentapetalae</taxon>
        <taxon>rosids</taxon>
        <taxon>fabids</taxon>
        <taxon>Cucurbitales</taxon>
        <taxon>Cucurbitaceae</taxon>
        <taxon>Benincaseae</taxon>
        <taxon>Cucumis</taxon>
    </lineage>
</organism>
<dbReference type="EnsemblPlants" id="MELO3C019017.2.1">
    <property type="protein sequence ID" value="MELO3C019017.2.1"/>
    <property type="gene ID" value="MELO3C019017.2"/>
</dbReference>
<name>A0A9I9DI77_CUCME</name>
<reference evidence="1" key="1">
    <citation type="submission" date="2023-03" db="UniProtKB">
        <authorList>
            <consortium name="EnsemblPlants"/>
        </authorList>
    </citation>
    <scope>IDENTIFICATION</scope>
</reference>
<dbReference type="AlphaFoldDB" id="A0A9I9DI77"/>